<feature type="compositionally biased region" description="Acidic residues" evidence="8">
    <location>
        <begin position="256"/>
        <end position="266"/>
    </location>
</feature>
<dbReference type="EMBL" id="MEKH01000005">
    <property type="protein sequence ID" value="ODO08144.1"/>
    <property type="molecule type" value="Genomic_DNA"/>
</dbReference>
<dbReference type="InterPro" id="IPR006636">
    <property type="entry name" value="STI1_HS-bd"/>
</dbReference>
<dbReference type="Pfam" id="PF13181">
    <property type="entry name" value="TPR_8"/>
    <property type="match status" value="1"/>
</dbReference>
<feature type="coiled-coil region" evidence="7">
    <location>
        <begin position="482"/>
        <end position="532"/>
    </location>
</feature>
<evidence type="ECO:0000256" key="7">
    <source>
        <dbReference type="SAM" id="Coils"/>
    </source>
</evidence>
<protein>
    <recommendedName>
        <fullName evidence="9">STI1 domain-containing protein</fullName>
    </recommendedName>
</protein>
<dbReference type="FunFam" id="1.25.40.10:FF:000010">
    <property type="entry name" value="Stress-induced phosphoprotein 1"/>
    <property type="match status" value="1"/>
</dbReference>
<dbReference type="Gene3D" id="1.10.260.100">
    <property type="match status" value="2"/>
</dbReference>
<feature type="repeat" description="TPR" evidence="6">
    <location>
        <begin position="408"/>
        <end position="441"/>
    </location>
</feature>
<feature type="region of interest" description="Disordered" evidence="8">
    <location>
        <begin position="219"/>
        <end position="279"/>
    </location>
</feature>
<feature type="repeat" description="TPR" evidence="6">
    <location>
        <begin position="348"/>
        <end position="381"/>
    </location>
</feature>
<keyword evidence="2" id="KW-0963">Cytoplasm</keyword>
<dbReference type="InterPro" id="IPR041243">
    <property type="entry name" value="STI1/HOP_DP"/>
</dbReference>
<dbReference type="Pfam" id="PF17830">
    <property type="entry name" value="STI1-HOP_DP"/>
    <property type="match status" value="2"/>
</dbReference>
<dbReference type="InterPro" id="IPR011990">
    <property type="entry name" value="TPR-like_helical_dom_sf"/>
</dbReference>
<feature type="repeat" description="TPR" evidence="6">
    <location>
        <begin position="87"/>
        <end position="120"/>
    </location>
</feature>
<dbReference type="SMART" id="SM00727">
    <property type="entry name" value="STI1"/>
    <property type="match status" value="2"/>
</dbReference>
<dbReference type="GO" id="GO:0005737">
    <property type="term" value="C:cytoplasm"/>
    <property type="evidence" value="ECO:0007669"/>
    <property type="project" value="UniProtKB-SubCell"/>
</dbReference>
<comment type="subcellular location">
    <subcellularLocation>
        <location evidence="1">Cytoplasm</location>
    </subcellularLocation>
</comment>
<accession>A0A1E3K4M4</accession>
<keyword evidence="4 6" id="KW-0802">TPR repeat</keyword>
<dbReference type="FunFam" id="1.10.260.100:FF:000004">
    <property type="entry name" value="Putative stress-induced-phosphoprotein 1"/>
    <property type="match status" value="1"/>
</dbReference>
<feature type="compositionally biased region" description="Pro residues" evidence="8">
    <location>
        <begin position="236"/>
        <end position="249"/>
    </location>
</feature>
<evidence type="ECO:0000256" key="6">
    <source>
        <dbReference type="PROSITE-ProRule" id="PRU00339"/>
    </source>
</evidence>
<comment type="caution">
    <text evidence="10">The sequence shown here is derived from an EMBL/GenBank/DDBJ whole genome shotgun (WGS) entry which is preliminary data.</text>
</comment>
<dbReference type="FunFam" id="1.25.40.10:FF:000027">
    <property type="entry name" value="stress-induced-phosphoprotein 1 isoform X1"/>
    <property type="match status" value="1"/>
</dbReference>
<dbReference type="FunFam" id="1.25.40.10:FF:000020">
    <property type="entry name" value="Stress-induced phosphoprotein 1"/>
    <property type="match status" value="1"/>
</dbReference>
<dbReference type="SMART" id="SM00028">
    <property type="entry name" value="TPR"/>
    <property type="match status" value="9"/>
</dbReference>
<dbReference type="PANTHER" id="PTHR22904:SF523">
    <property type="entry name" value="STRESS-INDUCED-PHOSPHOPROTEIN 1"/>
    <property type="match status" value="1"/>
</dbReference>
<dbReference type="AlphaFoldDB" id="A0A1E3K4M4"/>
<dbReference type="Proteomes" id="UP000095149">
    <property type="component" value="Unassembled WGS sequence"/>
</dbReference>
<dbReference type="FunFam" id="1.10.260.100:FF:000002">
    <property type="entry name" value="Stress-induced-phosphoprotein 1 (Hsp70/Hsp90-organizing)"/>
    <property type="match status" value="1"/>
</dbReference>
<evidence type="ECO:0000313" key="10">
    <source>
        <dbReference type="EMBL" id="ODO08144.1"/>
    </source>
</evidence>
<dbReference type="GO" id="GO:0042030">
    <property type="term" value="F:ATPase inhibitor activity"/>
    <property type="evidence" value="ECO:0007669"/>
    <property type="project" value="UniProtKB-ARBA"/>
</dbReference>
<reference evidence="10 11" key="1">
    <citation type="submission" date="2016-06" db="EMBL/GenBank/DDBJ databases">
        <title>Evolution of pathogenesis and genome organization in the Tremellales.</title>
        <authorList>
            <person name="Cuomo C."/>
            <person name="Litvintseva A."/>
            <person name="Heitman J."/>
            <person name="Chen Y."/>
            <person name="Sun S."/>
            <person name="Springer D."/>
            <person name="Dromer F."/>
            <person name="Young S."/>
            <person name="Zeng Q."/>
            <person name="Chapman S."/>
            <person name="Gujja S."/>
            <person name="Saif S."/>
            <person name="Birren B."/>
        </authorList>
    </citation>
    <scope>NUCLEOTIDE SEQUENCE [LARGE SCALE GENOMIC DNA]</scope>
    <source>
        <strain evidence="10 11">CBS 6273</strain>
    </source>
</reference>
<comment type="subunit">
    <text evidence="5">Part of a larger complex that includes HSP70, HSP90, and immunophilins.</text>
</comment>
<evidence type="ECO:0000256" key="1">
    <source>
        <dbReference type="ARBA" id="ARBA00004496"/>
    </source>
</evidence>
<evidence type="ECO:0000256" key="8">
    <source>
        <dbReference type="SAM" id="MobiDB-lite"/>
    </source>
</evidence>
<evidence type="ECO:0000256" key="5">
    <source>
        <dbReference type="ARBA" id="ARBA00064323"/>
    </source>
</evidence>
<feature type="domain" description="STI1" evidence="9">
    <location>
        <begin position="157"/>
        <end position="207"/>
    </location>
</feature>
<evidence type="ECO:0000256" key="3">
    <source>
        <dbReference type="ARBA" id="ARBA00022737"/>
    </source>
</evidence>
<keyword evidence="3" id="KW-0677">Repeat</keyword>
<feature type="domain" description="STI1" evidence="9">
    <location>
        <begin position="545"/>
        <end position="584"/>
    </location>
</feature>
<sequence>MSDVSSPPLPIATADPPQAVALKAEANKAFAAKDYASAVKLYSDAIALDPSNHVLYSNRSASKASLKEYDGALEDAEKTIELNPSFSKGYARKGAALHGLRRFPDAVMAYESGLQAEPNNAPCTKGLADVKRAMDTDSASPFGPQGGDMGLGKIFSDPGMIAKLEGHPKTKEYMKDSTFRANMLKLQATGGGDLSSLMADPRTLGALGVLMGVDIDAMERPEGSNEMPPGVSTPSEPTPAPKPKPAPTPKPKEPEPEPMEVEETEEDKQKKEAEALKAQGNTSYKARKFEEAIEAYSKAWDLYPKDVTFLTNLSAVYFEQGEYAKSIETCEKAVEEGRDLRADFKVIAKAFGRIGTCHAKQGDLASAIKYYQKSLTEHRTPDILTKLREAEKAKAEADKQAYINPELAEKAREEGNEAFKRGEFAEAQRSYTEAIKRLPTDPRAYNNRAACYTKLLALPEALKDAESAISIDPTFIKAYIRKALVQETLKEYTKALDTLQKATEADVEKKHTRELETNMAKVMREIQSQRSEETEEQTYERAMRDPEVAQIMSDPVMRQILQDAQQNPRALNDHMKNPMIAGKIQKLVNAGIIRTR</sequence>
<dbReference type="PANTHER" id="PTHR22904">
    <property type="entry name" value="TPR REPEAT CONTAINING PROTEIN"/>
    <property type="match status" value="1"/>
</dbReference>
<feature type="repeat" description="TPR" evidence="6">
    <location>
        <begin position="273"/>
        <end position="306"/>
    </location>
</feature>
<evidence type="ECO:0000256" key="2">
    <source>
        <dbReference type="ARBA" id="ARBA00022490"/>
    </source>
</evidence>
<dbReference type="OrthoDB" id="2423701at2759"/>
<dbReference type="Pfam" id="PF13432">
    <property type="entry name" value="TPR_16"/>
    <property type="match status" value="1"/>
</dbReference>
<keyword evidence="7" id="KW-0175">Coiled coil</keyword>
<dbReference type="GO" id="GO:0051879">
    <property type="term" value="F:Hsp90 protein binding"/>
    <property type="evidence" value="ECO:0007669"/>
    <property type="project" value="TreeGrafter"/>
</dbReference>
<gene>
    <name evidence="10" type="ORF">I350_03733</name>
</gene>
<organism evidence="10 11">
    <name type="scientific">Cryptococcus amylolentus CBS 6273</name>
    <dbReference type="NCBI Taxonomy" id="1296118"/>
    <lineage>
        <taxon>Eukaryota</taxon>
        <taxon>Fungi</taxon>
        <taxon>Dikarya</taxon>
        <taxon>Basidiomycota</taxon>
        <taxon>Agaricomycotina</taxon>
        <taxon>Tremellomycetes</taxon>
        <taxon>Tremellales</taxon>
        <taxon>Cryptococcaceae</taxon>
        <taxon>Cryptococcus</taxon>
    </lineage>
</organism>
<dbReference type="InterPro" id="IPR019734">
    <property type="entry name" value="TPR_rpt"/>
</dbReference>
<feature type="repeat" description="TPR" evidence="6">
    <location>
        <begin position="19"/>
        <end position="52"/>
    </location>
</feature>
<name>A0A1E3K4M4_9TREE</name>
<dbReference type="SUPFAM" id="SSF48452">
    <property type="entry name" value="TPR-like"/>
    <property type="match status" value="3"/>
</dbReference>
<dbReference type="Gene3D" id="1.25.40.10">
    <property type="entry name" value="Tetratricopeptide repeat domain"/>
    <property type="match status" value="3"/>
</dbReference>
<dbReference type="Pfam" id="PF13424">
    <property type="entry name" value="TPR_12"/>
    <property type="match status" value="1"/>
</dbReference>
<evidence type="ECO:0000313" key="11">
    <source>
        <dbReference type="Proteomes" id="UP000095149"/>
    </source>
</evidence>
<evidence type="ECO:0000259" key="9">
    <source>
        <dbReference type="SMART" id="SM00727"/>
    </source>
</evidence>
<evidence type="ECO:0000256" key="4">
    <source>
        <dbReference type="ARBA" id="ARBA00022803"/>
    </source>
</evidence>
<proteinExistence type="predicted"/>
<dbReference type="PROSITE" id="PS50005">
    <property type="entry name" value="TPR"/>
    <property type="match status" value="5"/>
</dbReference>